<dbReference type="GO" id="GO:0005549">
    <property type="term" value="F:odorant binding"/>
    <property type="evidence" value="ECO:0007669"/>
    <property type="project" value="InterPro"/>
</dbReference>
<feature type="signal peptide" evidence="1">
    <location>
        <begin position="1"/>
        <end position="16"/>
    </location>
</feature>
<dbReference type="SUPFAM" id="SSF47565">
    <property type="entry name" value="Insect pheromone/odorant-binding proteins"/>
    <property type="match status" value="1"/>
</dbReference>
<dbReference type="Gene3D" id="1.10.238.270">
    <property type="match status" value="1"/>
</dbReference>
<feature type="chain" id="PRO_5016898277" evidence="1">
    <location>
        <begin position="17"/>
        <end position="187"/>
    </location>
</feature>
<dbReference type="AlphaFoldDB" id="A0A345BER1"/>
<keyword evidence="1" id="KW-0732">Signal</keyword>
<reference evidence="2" key="1">
    <citation type="journal article" date="2018" name="Comp. Biochem. Physiol. Part D Genomics Proteomics">
        <title>Analysis of the grapevine moth Lobesia botrana antennal transcriptome and expression of odorant-binding and chemosensory proteins.</title>
        <authorList>
            <person name="Rojas V."/>
            <person name="Jimenez H."/>
            <person name="Palma-Millanao R."/>
            <person name="Gonzalez-Gonzalez A."/>
            <person name="Machuca J."/>
            <person name="Godoy R."/>
            <person name="Ceballos R."/>
            <person name="Mutis A."/>
            <person name="Venthur H."/>
        </authorList>
    </citation>
    <scope>NUCLEOTIDE SEQUENCE</scope>
</reference>
<organism evidence="2">
    <name type="scientific">Lobesia botrana</name>
    <dbReference type="NCBI Taxonomy" id="209534"/>
    <lineage>
        <taxon>Eukaryota</taxon>
        <taxon>Metazoa</taxon>
        <taxon>Ecdysozoa</taxon>
        <taxon>Arthropoda</taxon>
        <taxon>Hexapoda</taxon>
        <taxon>Insecta</taxon>
        <taxon>Pterygota</taxon>
        <taxon>Neoptera</taxon>
        <taxon>Endopterygota</taxon>
        <taxon>Lepidoptera</taxon>
        <taxon>Glossata</taxon>
        <taxon>Ditrysia</taxon>
        <taxon>Tortricoidea</taxon>
        <taxon>Tortricidae</taxon>
        <taxon>Olethreutinae</taxon>
        <taxon>Olethreutini</taxon>
        <taxon>Lobesia</taxon>
    </lineage>
</organism>
<name>A0A345BER1_9NEOP</name>
<proteinExistence type="evidence at transcript level"/>
<dbReference type="EMBL" id="MG788217">
    <property type="protein sequence ID" value="AXF48735.1"/>
    <property type="molecule type" value="mRNA"/>
</dbReference>
<accession>A0A345BER1</accession>
<dbReference type="InterPro" id="IPR036728">
    <property type="entry name" value="PBP_GOBP_sf"/>
</dbReference>
<evidence type="ECO:0000313" key="2">
    <source>
        <dbReference type="EMBL" id="AXF48735.1"/>
    </source>
</evidence>
<evidence type="ECO:0000256" key="1">
    <source>
        <dbReference type="SAM" id="SignalP"/>
    </source>
</evidence>
<protein>
    <submittedName>
        <fullName evidence="2">Odorant-binding protein OBP38</fullName>
    </submittedName>
</protein>
<sequence>MFRIVILFATAALCQADLPVTPPPIRCGYIPTKIYSCLGNPKLFKSDISAQCTKSTSECDRMKCIFKKSGWTDDANNVDRAKVIAHFDQFAKDHPAWAPAVNHVKASCLAGNLPPQGYELNCPPYDIVHCALSGFFKNAQPSQWSSSEECSYPRQFAAACPVCPESCFAAAIPYGSCNACRLLPQTP</sequence>